<dbReference type="PROSITE" id="PS50145">
    <property type="entry name" value="ZF_TRAF"/>
    <property type="match status" value="1"/>
</dbReference>
<evidence type="ECO:0000256" key="2">
    <source>
        <dbReference type="ARBA" id="ARBA00022771"/>
    </source>
</evidence>
<dbReference type="GO" id="GO:0008270">
    <property type="term" value="F:zinc ion binding"/>
    <property type="evidence" value="ECO:0007669"/>
    <property type="project" value="UniProtKB-KW"/>
</dbReference>
<dbReference type="GeneID" id="116953288"/>
<dbReference type="PANTHER" id="PTHR15933:SF20">
    <property type="entry name" value="F-BOX DOMAIN-CONTAINING PROTEIN"/>
    <property type="match status" value="1"/>
</dbReference>
<dbReference type="GO" id="GO:0061630">
    <property type="term" value="F:ubiquitin protein ligase activity"/>
    <property type="evidence" value="ECO:0007669"/>
    <property type="project" value="InterPro"/>
</dbReference>
<feature type="region of interest" description="Disordered" evidence="6">
    <location>
        <begin position="208"/>
        <end position="231"/>
    </location>
</feature>
<feature type="compositionally biased region" description="Low complexity" evidence="6">
    <location>
        <begin position="258"/>
        <end position="270"/>
    </location>
</feature>
<dbReference type="InterPro" id="IPR001810">
    <property type="entry name" value="F-box_dom"/>
</dbReference>
<dbReference type="Pfam" id="PF15965">
    <property type="entry name" value="zf-TRAF_2"/>
    <property type="match status" value="1"/>
</dbReference>
<feature type="region of interest" description="Disordered" evidence="6">
    <location>
        <begin position="380"/>
        <end position="399"/>
    </location>
</feature>
<keyword evidence="3" id="KW-0833">Ubl conjugation pathway</keyword>
<feature type="zinc finger region" description="TRAF-type" evidence="5">
    <location>
        <begin position="57"/>
        <end position="99"/>
    </location>
</feature>
<dbReference type="PANTHER" id="PTHR15933">
    <property type="entry name" value="PROTEIN CBG16327"/>
    <property type="match status" value="1"/>
</dbReference>
<proteinExistence type="predicted"/>
<dbReference type="PROSITE" id="PS50181">
    <property type="entry name" value="FBOX"/>
    <property type="match status" value="1"/>
</dbReference>
<dbReference type="SUPFAM" id="SSF81383">
    <property type="entry name" value="F-box domain"/>
    <property type="match status" value="1"/>
</dbReference>
<evidence type="ECO:0000313" key="9">
    <source>
        <dbReference type="Proteomes" id="UP001318040"/>
    </source>
</evidence>
<name>A0AAJ7XCL8_PETMA</name>
<reference evidence="10" key="1">
    <citation type="submission" date="2025-08" db="UniProtKB">
        <authorList>
            <consortium name="RefSeq"/>
        </authorList>
    </citation>
    <scope>IDENTIFICATION</scope>
    <source>
        <tissue evidence="10">Sperm</tissue>
    </source>
</reference>
<evidence type="ECO:0000256" key="3">
    <source>
        <dbReference type="ARBA" id="ARBA00022786"/>
    </source>
</evidence>
<dbReference type="Gene3D" id="1.20.1280.50">
    <property type="match status" value="1"/>
</dbReference>
<dbReference type="Proteomes" id="UP001318040">
    <property type="component" value="Chromosome 51"/>
</dbReference>
<dbReference type="SUPFAM" id="SSF49599">
    <property type="entry name" value="TRAF domain-like"/>
    <property type="match status" value="1"/>
</dbReference>
<dbReference type="Gene3D" id="3.30.40.150">
    <property type="entry name" value="TRAF-like zinc-finger, N-terminal subdomain"/>
    <property type="match status" value="1"/>
</dbReference>
<dbReference type="InterPro" id="IPR001293">
    <property type="entry name" value="Znf_TRAF"/>
</dbReference>
<gene>
    <name evidence="10" type="primary">LOC116953288</name>
</gene>
<feature type="compositionally biased region" description="Low complexity" evidence="6">
    <location>
        <begin position="296"/>
        <end position="305"/>
    </location>
</feature>
<evidence type="ECO:0000259" key="7">
    <source>
        <dbReference type="PROSITE" id="PS50145"/>
    </source>
</evidence>
<evidence type="ECO:0000256" key="1">
    <source>
        <dbReference type="ARBA" id="ARBA00022723"/>
    </source>
</evidence>
<evidence type="ECO:0000313" key="10">
    <source>
        <dbReference type="RefSeq" id="XP_032829252.1"/>
    </source>
</evidence>
<protein>
    <submittedName>
        <fullName evidence="10">F-box only protein 30-like</fullName>
    </submittedName>
</protein>
<organism evidence="9 10">
    <name type="scientific">Petromyzon marinus</name>
    <name type="common">Sea lamprey</name>
    <dbReference type="NCBI Taxonomy" id="7757"/>
    <lineage>
        <taxon>Eukaryota</taxon>
        <taxon>Metazoa</taxon>
        <taxon>Chordata</taxon>
        <taxon>Craniata</taxon>
        <taxon>Vertebrata</taxon>
        <taxon>Cyclostomata</taxon>
        <taxon>Hyperoartia</taxon>
        <taxon>Petromyzontiformes</taxon>
        <taxon>Petromyzontidae</taxon>
        <taxon>Petromyzon</taxon>
    </lineage>
</organism>
<dbReference type="InterPro" id="IPR036047">
    <property type="entry name" value="F-box-like_dom_sf"/>
</dbReference>
<feature type="domain" description="TRAF-type" evidence="7">
    <location>
        <begin position="57"/>
        <end position="99"/>
    </location>
</feature>
<sequence length="717" mass="77952">MRRRSGASPPPPSGHAHCLSCVSSRCRATPEALVCCAQVGCPCACGARYHACKGDEHALLCPLERVPCINRDFGCPFSMQRCRLGQHLQTCPASVVCCSMEWNRWPISYTERKLFEQLCRHGDPDKQLDLAVAQRDQRLLLQTLQGARLFPELMAEPPIMPCATADAACPTPPAGSKGHLEKDLQDLYRATMETTKCLEAALDLLNNGTDRATGGHGCPASRDTEGTGDMGDADEVVRAIVDTFDAALFSKDRSQQRGTAEAEASVAGSGSTMGGITEDGPVPPPPHNGVTGPDGGAAASLPLAGGSDGTDSASWQSQQASMLIHFGQRVACTPREQDFVYGSLEPQAITTVSTFKVPTSFRGYKSRLGDALHFRRSREDRAVDTSDLDSGVDEEGEHSSLGRMDVLTAAFMYCLEGEARPGTGISDMRTGDGYHVDVGTQTFVFPTLLASKDFLANLASDTGFLRKEELAVSPLPQVLALDLVQDCVTMYHTKQRSVFTFVCGQSFRRDEFSWHFRNSHGDVHSALNGWLEQRCPLAHYGCSHSQRRLCPVAQGYRLVHSAEMGALGVSMSQPSPPGDANGSADQLSALPFEIVRRVAAMLDGFSLCQLALVSRTMRDVCSSLLHERGMVALVWERTRGPDGRAFWSTKAKAWSFSTAFEPVRHWAFADTPSMSEHLRHCPCYTVEARTDAVPLPCMGGPREHARRALRRSLRPTV</sequence>
<dbReference type="InterPro" id="IPR031890">
    <property type="entry name" value="Fbxo30/Fbxo40"/>
</dbReference>
<keyword evidence="4 5" id="KW-0862">Zinc</keyword>
<feature type="compositionally biased region" description="Acidic residues" evidence="6">
    <location>
        <begin position="386"/>
        <end position="396"/>
    </location>
</feature>
<evidence type="ECO:0000256" key="4">
    <source>
        <dbReference type="ARBA" id="ARBA00022833"/>
    </source>
</evidence>
<evidence type="ECO:0000256" key="6">
    <source>
        <dbReference type="SAM" id="MobiDB-lite"/>
    </source>
</evidence>
<dbReference type="KEGG" id="pmrn:116953288"/>
<feature type="region of interest" description="Disordered" evidence="6">
    <location>
        <begin position="252"/>
        <end position="316"/>
    </location>
</feature>
<keyword evidence="9" id="KW-1185">Reference proteome</keyword>
<feature type="domain" description="F-box" evidence="8">
    <location>
        <begin position="584"/>
        <end position="638"/>
    </location>
</feature>
<dbReference type="RefSeq" id="XP_032829252.1">
    <property type="nucleotide sequence ID" value="XM_032973361.1"/>
</dbReference>
<accession>A0AAJ7XCL8</accession>
<evidence type="ECO:0000259" key="8">
    <source>
        <dbReference type="PROSITE" id="PS50181"/>
    </source>
</evidence>
<dbReference type="AlphaFoldDB" id="A0AAJ7XCL8"/>
<dbReference type="Pfam" id="PF15966">
    <property type="entry name" value="F-box_4"/>
    <property type="match status" value="1"/>
</dbReference>
<keyword evidence="1 5" id="KW-0479">Metal-binding</keyword>
<dbReference type="InterPro" id="IPR043013">
    <property type="entry name" value="Znf_TRAF_N"/>
</dbReference>
<evidence type="ECO:0000256" key="5">
    <source>
        <dbReference type="PROSITE-ProRule" id="PRU00207"/>
    </source>
</evidence>
<keyword evidence="2 5" id="KW-0863">Zinc-finger</keyword>